<dbReference type="PROSITE" id="PS50302">
    <property type="entry name" value="PUM"/>
    <property type="match status" value="4"/>
</dbReference>
<dbReference type="GO" id="GO:0003730">
    <property type="term" value="F:mRNA 3'-UTR binding"/>
    <property type="evidence" value="ECO:0007669"/>
    <property type="project" value="TreeGrafter"/>
</dbReference>
<dbReference type="PANTHER" id="PTHR12537">
    <property type="entry name" value="RNA BINDING PROTEIN PUMILIO-RELATED"/>
    <property type="match status" value="1"/>
</dbReference>
<dbReference type="Pfam" id="PF00806">
    <property type="entry name" value="PUF"/>
    <property type="match status" value="6"/>
</dbReference>
<dbReference type="GO" id="GO:0005737">
    <property type="term" value="C:cytoplasm"/>
    <property type="evidence" value="ECO:0007669"/>
    <property type="project" value="TreeGrafter"/>
</dbReference>
<gene>
    <name evidence="6" type="ORF">MSPICULIGERA_LOCUS15351</name>
</gene>
<reference evidence="6" key="1">
    <citation type="submission" date="2023-06" db="EMBL/GenBank/DDBJ databases">
        <authorList>
            <person name="Delattre M."/>
        </authorList>
    </citation>
    <scope>NUCLEOTIDE SEQUENCE</scope>
    <source>
        <strain evidence="6">AF72</strain>
    </source>
</reference>
<evidence type="ECO:0000313" key="7">
    <source>
        <dbReference type="Proteomes" id="UP001177023"/>
    </source>
</evidence>
<dbReference type="SUPFAM" id="SSF48371">
    <property type="entry name" value="ARM repeat"/>
    <property type="match status" value="1"/>
</dbReference>
<organism evidence="6 7">
    <name type="scientific">Mesorhabditis spiculigera</name>
    <dbReference type="NCBI Taxonomy" id="96644"/>
    <lineage>
        <taxon>Eukaryota</taxon>
        <taxon>Metazoa</taxon>
        <taxon>Ecdysozoa</taxon>
        <taxon>Nematoda</taxon>
        <taxon>Chromadorea</taxon>
        <taxon>Rhabditida</taxon>
        <taxon>Rhabditina</taxon>
        <taxon>Rhabditomorpha</taxon>
        <taxon>Rhabditoidea</taxon>
        <taxon>Rhabditidae</taxon>
        <taxon>Mesorhabditinae</taxon>
        <taxon>Mesorhabditis</taxon>
    </lineage>
</organism>
<feature type="repeat" description="Pumilio" evidence="4">
    <location>
        <begin position="338"/>
        <end position="374"/>
    </location>
</feature>
<evidence type="ECO:0000256" key="4">
    <source>
        <dbReference type="PROSITE-ProRule" id="PRU00317"/>
    </source>
</evidence>
<dbReference type="GO" id="GO:0010608">
    <property type="term" value="P:post-transcriptional regulation of gene expression"/>
    <property type="evidence" value="ECO:0007669"/>
    <property type="project" value="TreeGrafter"/>
</dbReference>
<comment type="caution">
    <text evidence="6">The sequence shown here is derived from an EMBL/GenBank/DDBJ whole genome shotgun (WGS) entry which is preliminary data.</text>
</comment>
<dbReference type="Proteomes" id="UP001177023">
    <property type="component" value="Unassembled WGS sequence"/>
</dbReference>
<dbReference type="InterPro" id="IPR016024">
    <property type="entry name" value="ARM-type_fold"/>
</dbReference>
<feature type="repeat" description="Pumilio" evidence="4">
    <location>
        <begin position="250"/>
        <end position="286"/>
    </location>
</feature>
<feature type="repeat" description="Pumilio" evidence="4">
    <location>
        <begin position="214"/>
        <end position="249"/>
    </location>
</feature>
<feature type="repeat" description="Pumilio" evidence="4">
    <location>
        <begin position="376"/>
        <end position="415"/>
    </location>
</feature>
<feature type="domain" description="PUM-HD" evidence="5">
    <location>
        <begin position="115"/>
        <end position="502"/>
    </location>
</feature>
<dbReference type="SMART" id="SM00025">
    <property type="entry name" value="Pumilio"/>
    <property type="match status" value="7"/>
</dbReference>
<keyword evidence="2" id="KW-0677">Repeat</keyword>
<dbReference type="InterPro" id="IPR033133">
    <property type="entry name" value="PUM-HD"/>
</dbReference>
<protein>
    <recommendedName>
        <fullName evidence="5">PUM-HD domain-containing protein</fullName>
    </recommendedName>
</protein>
<dbReference type="GO" id="GO:0030154">
    <property type="term" value="P:cell differentiation"/>
    <property type="evidence" value="ECO:0007669"/>
    <property type="project" value="UniProtKB-KW"/>
</dbReference>
<keyword evidence="1" id="KW-0217">Developmental protein</keyword>
<dbReference type="Gene3D" id="1.25.10.10">
    <property type="entry name" value="Leucine-rich Repeat Variant"/>
    <property type="match status" value="1"/>
</dbReference>
<keyword evidence="7" id="KW-1185">Reference proteome</keyword>
<evidence type="ECO:0000256" key="1">
    <source>
        <dbReference type="ARBA" id="ARBA00022473"/>
    </source>
</evidence>
<dbReference type="InterPro" id="IPR011989">
    <property type="entry name" value="ARM-like"/>
</dbReference>
<evidence type="ECO:0000259" key="5">
    <source>
        <dbReference type="PROSITE" id="PS50303"/>
    </source>
</evidence>
<name>A0AA36CZ96_9BILA</name>
<sequence>MGEHGLFGTGGYGVIGRSAGNGPPQIGGLSAQCDPLFTDFFYASDRPLYSPPPLPFTERGMSSMNQYGGHSLDIGSIGNGQQFRFSQNYHHLNHSCDSTVMSSNSRSDVELAPTYPDTKLMPYDIFDANRNAYSLDVSAVYQMIERYAKDKLGCKYLQDNLPPAGPRRDAVFAVLMRQPDSFESLAFDVFANFYAQKLVESAKSADQVAWIRTSIVSKIPDICYNRYSCRVVQKSLEVLPESDKLALLSKIMEHDVVTMAVDQNANHIVQKIVEKFKPAEWKLMLNSVTSHDGSFFRIMESKYGCRVMQLTVDTLSKQLANKITFCEVQTVLVPLMEKIFTHCERLSSNEFANYVIQHTLQMPNLGDYRNRIIEQCLLRNLLSLSQEKFASHVVEKALAYAPPQLRFAMLEELFDGYLPDVETGKDCLDVLLFHQYGNYVVQRMLTACIDVLKGPRSAVSASDLASYRKWTGRLTDQISENVGHLSRYSSGKKIIQLLQDYVK</sequence>
<proteinExistence type="predicted"/>
<dbReference type="GO" id="GO:0005634">
    <property type="term" value="C:nucleus"/>
    <property type="evidence" value="ECO:0007669"/>
    <property type="project" value="TreeGrafter"/>
</dbReference>
<evidence type="ECO:0000256" key="3">
    <source>
        <dbReference type="ARBA" id="ARBA00022782"/>
    </source>
</evidence>
<dbReference type="PANTHER" id="PTHR12537:SF112">
    <property type="entry name" value="FEM-3 MRNA-BINDING FACTOR 1-RELATED"/>
    <property type="match status" value="1"/>
</dbReference>
<dbReference type="AlphaFoldDB" id="A0AA36CZ96"/>
<accession>A0AA36CZ96</accession>
<feature type="non-terminal residue" evidence="6">
    <location>
        <position position="1"/>
    </location>
</feature>
<evidence type="ECO:0000313" key="6">
    <source>
        <dbReference type="EMBL" id="CAJ0577072.1"/>
    </source>
</evidence>
<evidence type="ECO:0000256" key="2">
    <source>
        <dbReference type="ARBA" id="ARBA00022737"/>
    </source>
</evidence>
<dbReference type="InterPro" id="IPR001313">
    <property type="entry name" value="Pumilio_RNA-bd_rpt"/>
</dbReference>
<dbReference type="PROSITE" id="PS50303">
    <property type="entry name" value="PUM_HD"/>
    <property type="match status" value="1"/>
</dbReference>
<keyword evidence="3" id="KW-0221">Differentiation</keyword>
<dbReference type="EMBL" id="CATQJA010002648">
    <property type="protein sequence ID" value="CAJ0577072.1"/>
    <property type="molecule type" value="Genomic_DNA"/>
</dbReference>